<dbReference type="InterPro" id="IPR050363">
    <property type="entry name" value="MIP/Aquaporin"/>
</dbReference>
<comment type="subcellular location">
    <subcellularLocation>
        <location evidence="1">Membrane</location>
        <topology evidence="1">Multi-pass membrane protein</topology>
    </subcellularLocation>
</comment>
<dbReference type="SUPFAM" id="SSF81338">
    <property type="entry name" value="Aquaporin-like"/>
    <property type="match status" value="1"/>
</dbReference>
<feature type="compositionally biased region" description="Basic and acidic residues" evidence="7">
    <location>
        <begin position="118"/>
        <end position="139"/>
    </location>
</feature>
<dbReference type="Proteomes" id="UP001140453">
    <property type="component" value="Unassembled WGS sequence"/>
</dbReference>
<dbReference type="GO" id="GO:0015254">
    <property type="term" value="F:glycerol channel activity"/>
    <property type="evidence" value="ECO:0007669"/>
    <property type="project" value="TreeGrafter"/>
</dbReference>
<sequence>MTEEADQGEPGKGSGKSGDPQEATQNEGTQNKNAQNGQSQDEEPRNEQPPKNISRNGPHHRPNFDRSPTADSVLGSMSGDPKTTRQLDTVMSQLDADGQAQLADLVSRFASGARRKGRVDEMEAYREQNPWHDTPRERPVFSLGEPFPRKDGSELDSASVALPDNRAKDKPVFSLGEPLPHKVRNMQRSKTASRQQAEDDVEQGLRRRPQKDERDETSPASDDSADTGETLRGHHSRQSMSSMRTHKTQKTHRGSQDQGTDMAQQFRIDADQVGGAPDGAAVEEGRADPNVMRNKWARIRAKYPEPLAEFLCTAMSVFLGITGTLSVNLSQNQSKQYGSYETLCWAWGFAFMFGIYLGGGVSGAHMNPAISISLSIFRGFPWRRCAVYVVIQILGAFAGAALSYAIYADAIAYVDPTMTETYSSFFTVPQTWVSPASAFFTEFLGGAVIMIAVLSLGDDQNNPPGAGMHAFILGLLVTVLKMTLGYNTGAALSPSSDLGPRMLAQAVGYQTDQLWSTGWWAYGPWGGTLSGALVGCTLYDAIIFIGSESPINYRWSHEQHIWRLLFRKREKVW</sequence>
<dbReference type="OrthoDB" id="3222at2759"/>
<dbReference type="EMBL" id="JAPEVB010000002">
    <property type="protein sequence ID" value="KAJ4393210.1"/>
    <property type="molecule type" value="Genomic_DNA"/>
</dbReference>
<feature type="transmembrane region" description="Helical" evidence="8">
    <location>
        <begin position="385"/>
        <end position="407"/>
    </location>
</feature>
<keyword evidence="3" id="KW-0813">Transport</keyword>
<dbReference type="Gene3D" id="1.20.1080.10">
    <property type="entry name" value="Glycerol uptake facilitator protein"/>
    <property type="match status" value="1"/>
</dbReference>
<keyword evidence="10" id="KW-1185">Reference proteome</keyword>
<evidence type="ECO:0000256" key="3">
    <source>
        <dbReference type="ARBA" id="ARBA00022448"/>
    </source>
</evidence>
<dbReference type="PROSITE" id="PS00221">
    <property type="entry name" value="MIP"/>
    <property type="match status" value="1"/>
</dbReference>
<evidence type="ECO:0008006" key="11">
    <source>
        <dbReference type="Google" id="ProtNLM"/>
    </source>
</evidence>
<keyword evidence="6 8" id="KW-0472">Membrane</keyword>
<feature type="region of interest" description="Disordered" evidence="7">
    <location>
        <begin position="1"/>
        <end position="86"/>
    </location>
</feature>
<evidence type="ECO:0000313" key="10">
    <source>
        <dbReference type="Proteomes" id="UP001140453"/>
    </source>
</evidence>
<dbReference type="Pfam" id="PF00230">
    <property type="entry name" value="MIP"/>
    <property type="match status" value="1"/>
</dbReference>
<proteinExistence type="inferred from homology"/>
<comment type="caution">
    <text evidence="9">The sequence shown here is derived from an EMBL/GenBank/DDBJ whole genome shotgun (WGS) entry which is preliminary data.</text>
</comment>
<feature type="transmembrane region" description="Helical" evidence="8">
    <location>
        <begin position="525"/>
        <end position="546"/>
    </location>
</feature>
<feature type="transmembrane region" description="Helical" evidence="8">
    <location>
        <begin position="466"/>
        <end position="486"/>
    </location>
</feature>
<reference evidence="9" key="1">
    <citation type="submission" date="2022-10" db="EMBL/GenBank/DDBJ databases">
        <title>Tapping the CABI collections for fungal endophytes: first genome assemblies for Collariella, Neodidymelliopsis, Ascochyta clinopodiicola, Didymella pomorum, Didymosphaeria variabile, Neocosmospora piperis and Neocucurbitaria cava.</title>
        <authorList>
            <person name="Hill R."/>
        </authorList>
    </citation>
    <scope>NUCLEOTIDE SEQUENCE</scope>
    <source>
        <strain evidence="9">IMI 355082</strain>
    </source>
</reference>
<dbReference type="PANTHER" id="PTHR43829">
    <property type="entry name" value="AQUAPORIN OR AQUAGLYCEROPORIN RELATED"/>
    <property type="match status" value="1"/>
</dbReference>
<feature type="transmembrane region" description="Helical" evidence="8">
    <location>
        <begin position="307"/>
        <end position="325"/>
    </location>
</feature>
<dbReference type="InterPro" id="IPR022357">
    <property type="entry name" value="MIP_CS"/>
</dbReference>
<evidence type="ECO:0000256" key="7">
    <source>
        <dbReference type="SAM" id="MobiDB-lite"/>
    </source>
</evidence>
<feature type="compositionally biased region" description="Basic residues" evidence="7">
    <location>
        <begin position="244"/>
        <end position="253"/>
    </location>
</feature>
<evidence type="ECO:0000256" key="6">
    <source>
        <dbReference type="ARBA" id="ARBA00023136"/>
    </source>
</evidence>
<comment type="similarity">
    <text evidence="2">Belongs to the MIP/aquaporin (TC 1.A.8) family.</text>
</comment>
<evidence type="ECO:0000313" key="9">
    <source>
        <dbReference type="EMBL" id="KAJ4393210.1"/>
    </source>
</evidence>
<dbReference type="GO" id="GO:0005886">
    <property type="term" value="C:plasma membrane"/>
    <property type="evidence" value="ECO:0007669"/>
    <property type="project" value="TreeGrafter"/>
</dbReference>
<feature type="transmembrane region" description="Helical" evidence="8">
    <location>
        <begin position="432"/>
        <end position="454"/>
    </location>
</feature>
<evidence type="ECO:0000256" key="8">
    <source>
        <dbReference type="SAM" id="Phobius"/>
    </source>
</evidence>
<evidence type="ECO:0000256" key="4">
    <source>
        <dbReference type="ARBA" id="ARBA00022692"/>
    </source>
</evidence>
<keyword evidence="5 8" id="KW-1133">Transmembrane helix</keyword>
<evidence type="ECO:0000256" key="5">
    <source>
        <dbReference type="ARBA" id="ARBA00022989"/>
    </source>
</evidence>
<dbReference type="InterPro" id="IPR000425">
    <property type="entry name" value="MIP"/>
</dbReference>
<evidence type="ECO:0000256" key="1">
    <source>
        <dbReference type="ARBA" id="ARBA00004141"/>
    </source>
</evidence>
<feature type="region of interest" description="Disordered" evidence="7">
    <location>
        <begin position="112"/>
        <end position="260"/>
    </location>
</feature>
<dbReference type="CDD" id="cd00333">
    <property type="entry name" value="MIP"/>
    <property type="match status" value="1"/>
</dbReference>
<dbReference type="InterPro" id="IPR023271">
    <property type="entry name" value="Aquaporin-like"/>
</dbReference>
<protein>
    <recommendedName>
        <fullName evidence="11">Aquaporin-like protein</fullName>
    </recommendedName>
</protein>
<keyword evidence="4 8" id="KW-0812">Transmembrane</keyword>
<name>A0A9W8YUR6_9PEZI</name>
<evidence type="ECO:0000256" key="2">
    <source>
        <dbReference type="ARBA" id="ARBA00006175"/>
    </source>
</evidence>
<feature type="transmembrane region" description="Helical" evidence="8">
    <location>
        <begin position="345"/>
        <end position="364"/>
    </location>
</feature>
<gene>
    <name evidence="9" type="ORF">N0V93_002418</name>
</gene>
<organism evidence="9 10">
    <name type="scientific">Gnomoniopsis smithogilvyi</name>
    <dbReference type="NCBI Taxonomy" id="1191159"/>
    <lineage>
        <taxon>Eukaryota</taxon>
        <taxon>Fungi</taxon>
        <taxon>Dikarya</taxon>
        <taxon>Ascomycota</taxon>
        <taxon>Pezizomycotina</taxon>
        <taxon>Sordariomycetes</taxon>
        <taxon>Sordariomycetidae</taxon>
        <taxon>Diaporthales</taxon>
        <taxon>Gnomoniaceae</taxon>
        <taxon>Gnomoniopsis</taxon>
    </lineage>
</organism>
<dbReference type="PRINTS" id="PR00783">
    <property type="entry name" value="MINTRINSICP"/>
</dbReference>
<dbReference type="GO" id="GO:0015250">
    <property type="term" value="F:water channel activity"/>
    <property type="evidence" value="ECO:0007669"/>
    <property type="project" value="TreeGrafter"/>
</dbReference>
<dbReference type="PANTHER" id="PTHR43829:SF24">
    <property type="entry name" value="MIP AQUAPORIN (EUROFUNG)"/>
    <property type="match status" value="1"/>
</dbReference>
<feature type="compositionally biased region" description="Polar residues" evidence="7">
    <location>
        <begin position="22"/>
        <end position="39"/>
    </location>
</feature>
<accession>A0A9W8YUR6</accession>
<dbReference type="AlphaFoldDB" id="A0A9W8YUR6"/>